<dbReference type="EMBL" id="AC091330">
    <property type="protein sequence ID" value="AAX80724.1"/>
    <property type="molecule type" value="Genomic_DNA"/>
</dbReference>
<evidence type="ECO:0000313" key="3">
    <source>
        <dbReference type="EMBL" id="AAZ10287.1"/>
    </source>
</evidence>
<dbReference type="KEGG" id="tbr:Tb927.3.2520"/>
<dbReference type="Proteomes" id="UP000008524">
    <property type="component" value="Chromosome 3"/>
</dbReference>
<evidence type="ECO:0000256" key="1">
    <source>
        <dbReference type="SAM" id="SignalP"/>
    </source>
</evidence>
<evidence type="ECO:0000313" key="2">
    <source>
        <dbReference type="EMBL" id="AAX80724.1"/>
    </source>
</evidence>
<dbReference type="AlphaFoldDB" id="Q582W5"/>
<sequence length="324" mass="35686">MKIKIVGLVVFFFVTFGVAEESYCTSIDDDKGTNLNQSVCYLKCLSDALNKLYTDGERKLFLNEEVYANASRMLDDMEGKTGESVIYLSVISSVMVEENDKLENLISYGNAMGDLVAKAGGLFAEVNESVRAVRNAIPGALITSNKYYTAIAEIARTVWDDVKAVSNDEGPECKKGALKGVRGFPVVCVDQTCPLLTGVNEITLQKYRGGCLQIDVLTGSGSVSKCLNLPRDNLYKGGAVKNSTGLINWRENGPAFFQLQIYVEEIFDPLIEPFTSGKAPPELLDMMANITLLQSYFNDIHRNFTSLQFSTNNIDNMKSTNFTI</sequence>
<proteinExistence type="predicted"/>
<dbReference type="GeneID" id="3656194"/>
<protein>
    <submittedName>
        <fullName evidence="2">Expression site-associated gene (ESAG) protein, putative</fullName>
    </submittedName>
</protein>
<reference evidence="2" key="1">
    <citation type="submission" date="2002-04" db="EMBL/GenBank/DDBJ databases">
        <authorList>
            <person name="El-Sayed N.M."/>
            <person name="Khalak H."/>
            <person name="Adams M.D."/>
        </authorList>
    </citation>
    <scope>NUCLEOTIDE SEQUENCE</scope>
    <source>
        <strain evidence="2">GUTat10.1</strain>
    </source>
</reference>
<dbReference type="Pfam" id="PF03238">
    <property type="entry name" value="ESAG1"/>
    <property type="match status" value="1"/>
</dbReference>
<dbReference type="InParanoid" id="Q582W5"/>
<accession>Q582W5</accession>
<name>Q582W5_TRYB2</name>
<reference evidence="3 4" key="3">
    <citation type="journal article" date="2005" name="Science">
        <title>The genome of the African trypanosome Trypanosoma brucei.</title>
        <authorList>
            <person name="Berriman M."/>
            <person name="Ghedin E."/>
            <person name="Hertz-Fowler C."/>
            <person name="Blandin G."/>
            <person name="Renauld H."/>
            <person name="Bartholomeu D.C."/>
            <person name="Lennard N.J."/>
            <person name="Caler E."/>
            <person name="Hamlin N.E."/>
            <person name="Haas B."/>
            <person name="Bohme U."/>
            <person name="Hannick L."/>
            <person name="Aslett M.A."/>
            <person name="Shallom J."/>
            <person name="Marcello L."/>
            <person name="Hou L."/>
            <person name="Wickstead B."/>
            <person name="Alsmark U.C."/>
            <person name="Arrowsmith C."/>
            <person name="Atkin R.J."/>
            <person name="Barron A.J."/>
            <person name="Bringaud F."/>
            <person name="Brooks K."/>
            <person name="Carrington M."/>
            <person name="Cherevach I."/>
            <person name="Chillingworth T.J."/>
            <person name="Churcher C."/>
            <person name="Clark L.N."/>
            <person name="Corton C.H."/>
            <person name="Cronin A."/>
            <person name="Davies R.M."/>
            <person name="Doggett J."/>
            <person name="Djikeng A."/>
            <person name="Feldblyum T."/>
            <person name="Field M.C."/>
            <person name="Fraser A."/>
            <person name="Goodhead I."/>
            <person name="Hance Z."/>
            <person name="Harper D."/>
            <person name="Harris B.R."/>
            <person name="Hauser H."/>
            <person name="Hostetler J."/>
            <person name="Ivens A."/>
            <person name="Jagels K."/>
            <person name="Johnson D."/>
            <person name="Johnson J."/>
            <person name="Jones K."/>
            <person name="Kerhornou A.X."/>
            <person name="Koo H."/>
            <person name="Larke N."/>
            <person name="Landfear S."/>
            <person name="Larkin C."/>
            <person name="Leech V."/>
            <person name="Line A."/>
            <person name="Lord A."/>
            <person name="Macleod A."/>
            <person name="Mooney P.J."/>
            <person name="Moule S."/>
            <person name="Martin D.M."/>
            <person name="Morgan G.W."/>
            <person name="Mungall K."/>
            <person name="Norbertczak H."/>
            <person name="Ormond D."/>
            <person name="Pai G."/>
            <person name="Peacock C.S."/>
            <person name="Peterson J."/>
            <person name="Quail M.A."/>
            <person name="Rabbinowitsch E."/>
            <person name="Rajandream M.A."/>
            <person name="Reitter C."/>
            <person name="Salzberg S.L."/>
            <person name="Sanders M."/>
            <person name="Schobel S."/>
            <person name="Sharp S."/>
            <person name="Simmonds M."/>
            <person name="Simpson A.J."/>
            <person name="Tallon L."/>
            <person name="Turner C.M."/>
            <person name="Tait A."/>
            <person name="Tivey A.R."/>
            <person name="Van Aken S."/>
            <person name="Walker D."/>
            <person name="Wanless D."/>
            <person name="Wang S."/>
            <person name="White B."/>
            <person name="White O."/>
            <person name="Whitehead S."/>
            <person name="Woodward J."/>
            <person name="Wortman J."/>
            <person name="Adams M.D."/>
            <person name="Embley T.M."/>
            <person name="Gull K."/>
            <person name="Ullu E."/>
            <person name="Barry J.D."/>
            <person name="Fairlamb A.H."/>
            <person name="Opperdoes F."/>
            <person name="Barrell B.G."/>
            <person name="Donelson J.E."/>
            <person name="Hall N."/>
            <person name="Fraser C.M."/>
            <person name="Melville S.E."/>
            <person name="El-Sayed N.M."/>
        </authorList>
    </citation>
    <scope>NUCLEOTIDE SEQUENCE [LARGE SCALE GENOMIC DNA]</scope>
    <source>
        <strain evidence="3 4">927/4 GUTat10.1</strain>
    </source>
</reference>
<dbReference type="VEuPathDB" id="TriTrypDB:Tb927.3.2520"/>
<dbReference type="RefSeq" id="XP_843846.1">
    <property type="nucleotide sequence ID" value="XM_838753.1"/>
</dbReference>
<feature type="chain" id="PRO_5011099413" evidence="1">
    <location>
        <begin position="20"/>
        <end position="324"/>
    </location>
</feature>
<reference evidence="3" key="5">
    <citation type="submission" date="2005-04" db="EMBL/GenBank/DDBJ databases">
        <title>Sequencing, closure, and annotation of Trypanosoma brucei chromosomes 2 through 8.</title>
        <authorList>
            <person name="Ghedin E."/>
            <person name="Blandin G."/>
            <person name="Bartholomeu D."/>
            <person name="Caler E."/>
            <person name="Haas B."/>
            <person name="Hannick L."/>
            <person name="Shallom J."/>
            <person name="Hou L."/>
            <person name="Djikeng A."/>
            <person name="Feldblyum T."/>
            <person name="Hostetler J."/>
            <person name="Johnson J."/>
            <person name="Jones K."/>
            <person name="Koo H.L."/>
            <person name="Larkin C."/>
            <person name="Pai G."/>
            <person name="Peterson J."/>
            <person name="Khalak H.G."/>
            <person name="Salzberg S."/>
            <person name="Simpson A.J."/>
            <person name="Tallon L."/>
            <person name="Van Aken S."/>
            <person name="Wanless D."/>
            <person name="White O."/>
            <person name="Wortman J."/>
            <person name="Fraser C.M."/>
            <person name="El-Sayed N.M.A."/>
        </authorList>
    </citation>
    <scope>NUCLEOTIDE SEQUENCE</scope>
    <source>
        <strain evidence="3">927/4 GUTat10.1</strain>
    </source>
</reference>
<dbReference type="PaxDb" id="5691-AAZ10287"/>
<dbReference type="InterPro" id="IPR004922">
    <property type="entry name" value="ESAG"/>
</dbReference>
<reference evidence="2" key="4">
    <citation type="submission" date="2005-04" db="EMBL/GenBank/DDBJ databases">
        <title>.</title>
        <authorList>
            <person name="Ghedin E."/>
            <person name="Blandin G."/>
            <person name="Bartholomeu D."/>
            <person name="Caler E."/>
            <person name="Haas B."/>
            <person name="Hannick L."/>
            <person name="Shallom J."/>
            <person name="Hou L."/>
            <person name="Djikeng A."/>
            <person name="Feldblyum T."/>
            <person name="Hostetler J."/>
            <person name="Johnson J."/>
            <person name="Jones K."/>
            <person name="Koo H.L."/>
            <person name="Larkin C."/>
            <person name="Pai G."/>
            <person name="Peterson J."/>
            <person name="Khalak H.G."/>
            <person name="Salzberg S."/>
            <person name="Simpson A.J."/>
            <person name="Tallon L."/>
            <person name="Van Aken S."/>
            <person name="Wanless D."/>
            <person name="White O."/>
            <person name="Wortman J."/>
            <person name="Fraser C.M."/>
            <person name="El-Sayed N.M.A."/>
        </authorList>
    </citation>
    <scope>NUCLEOTIDE SEQUENCE</scope>
    <source>
        <strain evidence="2">GUTat10.1</strain>
    </source>
</reference>
<keyword evidence="4" id="KW-1185">Reference proteome</keyword>
<dbReference type="EMBL" id="CP000066">
    <property type="protein sequence ID" value="AAZ10287.1"/>
    <property type="molecule type" value="Genomic_DNA"/>
</dbReference>
<evidence type="ECO:0000313" key="4">
    <source>
        <dbReference type="Proteomes" id="UP000008524"/>
    </source>
</evidence>
<gene>
    <name evidence="3" type="primary">Tb03.48O8.330</name>
    <name evidence="2" type="ORF">Tb927.3.2520</name>
</gene>
<organism evidence="2 4">
    <name type="scientific">Trypanosoma brucei brucei (strain 927/4 GUTat10.1)</name>
    <dbReference type="NCBI Taxonomy" id="185431"/>
    <lineage>
        <taxon>Eukaryota</taxon>
        <taxon>Discoba</taxon>
        <taxon>Euglenozoa</taxon>
        <taxon>Kinetoplastea</taxon>
        <taxon>Metakinetoplastina</taxon>
        <taxon>Trypanosomatida</taxon>
        <taxon>Trypanosomatidae</taxon>
        <taxon>Trypanosoma</taxon>
    </lineage>
</organism>
<accession>D6XDG0</accession>
<feature type="signal peptide" evidence="1">
    <location>
        <begin position="1"/>
        <end position="19"/>
    </location>
</feature>
<reference evidence="3" key="2">
    <citation type="journal article" date="2005" name="Science">
        <title>Comparative genomics of trypanosomatid parasitic protozoa.</title>
        <authorList>
            <person name="El-Sayed N.M."/>
            <person name="Myler P.J."/>
            <person name="Blandin G."/>
            <person name="Berriman M."/>
            <person name="Crabtree J."/>
            <person name="Aggarwal G."/>
            <person name="Caler E."/>
            <person name="Renauld H."/>
            <person name="Worthey E.A."/>
            <person name="Hertz-Fowler C."/>
            <person name="Ghedin E."/>
            <person name="Peacock C."/>
            <person name="Bartholomeu D.C."/>
            <person name="Haas B.J."/>
            <person name="Tran A.N."/>
            <person name="Wortman J.R."/>
            <person name="Alsmark U.C."/>
            <person name="Angiuoli S."/>
            <person name="Anupama A."/>
            <person name="Badger J."/>
            <person name="Bringaud F."/>
            <person name="Cadag E."/>
            <person name="Carlton J.M."/>
            <person name="Cerqueira G.C."/>
            <person name="Creasy T."/>
            <person name="Delcher A.L."/>
            <person name="Djikeng A."/>
            <person name="Embley T.M."/>
            <person name="Hauser C."/>
            <person name="Ivens A.C."/>
            <person name="Kummerfeld S.K."/>
            <person name="Pereira-Leal J.B."/>
            <person name="Nilsson D."/>
            <person name="Peterson J."/>
            <person name="Salzberg S.L."/>
            <person name="Shallom J."/>
            <person name="Silva J.C."/>
            <person name="Sundaram J."/>
            <person name="Westenberger S."/>
            <person name="White O."/>
            <person name="Melville S.E."/>
            <person name="Donelson J.E."/>
            <person name="Andersson B."/>
            <person name="Stuart K.D."/>
            <person name="Hall N."/>
        </authorList>
    </citation>
    <scope>NUCLEOTIDE SEQUENCE</scope>
    <source>
        <strain evidence="3">927/4 GUTat10.1</strain>
    </source>
</reference>
<keyword evidence="1" id="KW-0732">Signal</keyword>